<evidence type="ECO:0000313" key="5">
    <source>
        <dbReference type="EMBL" id="XBS08473.1"/>
    </source>
</evidence>
<keyword evidence="1" id="KW-0547">Nucleotide-binding</keyword>
<dbReference type="GO" id="GO:0016787">
    <property type="term" value="F:hydrolase activity"/>
    <property type="evidence" value="ECO:0007669"/>
    <property type="project" value="UniProtKB-KW"/>
</dbReference>
<dbReference type="EMBL" id="CP157400">
    <property type="protein sequence ID" value="XBS08473.1"/>
    <property type="molecule type" value="Genomic_DNA"/>
</dbReference>
<dbReference type="InterPro" id="IPR027417">
    <property type="entry name" value="P-loop_NTPase"/>
</dbReference>
<evidence type="ECO:0000256" key="2">
    <source>
        <dbReference type="ARBA" id="ARBA00022801"/>
    </source>
</evidence>
<dbReference type="InterPro" id="IPR014818">
    <property type="entry name" value="Phage/plasmid_primase_P4_C"/>
</dbReference>
<evidence type="ECO:0000256" key="3">
    <source>
        <dbReference type="ARBA" id="ARBA00022840"/>
    </source>
</evidence>
<sequence length="521" mass="59817">MNEIPEEVMKDIKEFEQSESNRKKQTSELVNFNTLSFDDYTANEWKLLGVKYVNCLSEKSPAWQKFTLVNAGRRTQKVKMRILVGTLGNEILKENIIERYSKLPEGARYQSKHGVWKLFNNNELKSFVKKIIINKFEENNIEWDIKTSNAVAEYVYAKALQEDVSTIPFDESNPNLVAFKNGTYNFKTEQLEPHKASNVLVNYHDYDLDMSGEPTPHTDKLLAGMMTKDVVPMFKQYLGYMFYHSHEPIQDTVFLHGNGGEGKSTLLNYIIHDILGINNVSTVKPKELAGDNRFKMIQLYQKEANIVADIEKGYLQNTDVLKSLTGGDGADAEAKGVQGISFTNYAKLLFSANELPTFSDNSTGFKDRLMVIELVNGDTRQPDNYFWDNQDMKAVKEERNCFVYACLRAFKVALDNRRFEKPKSVIEASEQWHKSNDHFGEFIDEWCEIDLTSDKGEKASYVVSAYKEFCHMNNYSDKATAQTITANLKRLGIKKIKNRKGWSATEQPVHRYIGLKLKEND</sequence>
<dbReference type="PANTHER" id="PTHR35372:SF2">
    <property type="entry name" value="SF3 HELICASE DOMAIN-CONTAINING PROTEIN"/>
    <property type="match status" value="1"/>
</dbReference>
<dbReference type="Gene3D" id="3.40.50.300">
    <property type="entry name" value="P-loop containing nucleotide triphosphate hydrolases"/>
    <property type="match status" value="1"/>
</dbReference>
<accession>A0AAU7NNE0</accession>
<evidence type="ECO:0000256" key="1">
    <source>
        <dbReference type="ARBA" id="ARBA00022741"/>
    </source>
</evidence>
<keyword evidence="2" id="KW-0378">Hydrolase</keyword>
<dbReference type="SMART" id="SM00885">
    <property type="entry name" value="D5_N"/>
    <property type="match status" value="1"/>
</dbReference>
<dbReference type="InterPro" id="IPR045455">
    <property type="entry name" value="NrS-1_pol-like_helicase"/>
</dbReference>
<dbReference type="AlphaFoldDB" id="A0AAU7NNE0"/>
<dbReference type="PROSITE" id="PS51206">
    <property type="entry name" value="SF3_HELICASE_1"/>
    <property type="match status" value="1"/>
</dbReference>
<dbReference type="GO" id="GO:0005524">
    <property type="term" value="F:ATP binding"/>
    <property type="evidence" value="ECO:0007669"/>
    <property type="project" value="UniProtKB-KW"/>
</dbReference>
<dbReference type="SUPFAM" id="SSF52540">
    <property type="entry name" value="P-loop containing nucleoside triphosphate hydrolases"/>
    <property type="match status" value="1"/>
</dbReference>
<dbReference type="InterPro" id="IPR006500">
    <property type="entry name" value="Helicase_put_C_phage/plasmid"/>
</dbReference>
<reference evidence="5" key="1">
    <citation type="submission" date="2014-02" db="EMBL/GenBank/DDBJ databases">
        <authorList>
            <person name="Zhao D."/>
            <person name="Dong X."/>
            <person name="Li Y."/>
            <person name="Lv L."/>
            <person name="Zhao D."/>
            <person name="Gao Y."/>
            <person name="Wang Y."/>
            <person name="Li Y."/>
        </authorList>
    </citation>
    <scope>NUCLEOTIDE SEQUENCE</scope>
    <source>
        <strain evidence="5">CGMCC 7049</strain>
    </source>
</reference>
<dbReference type="PANTHER" id="PTHR35372">
    <property type="entry name" value="ATP BINDING PROTEIN-RELATED"/>
    <property type="match status" value="1"/>
</dbReference>
<organism evidence="5">
    <name type="scientific">Pediococcus pentosaceus CGMCC 7049</name>
    <dbReference type="NCBI Taxonomy" id="1460385"/>
    <lineage>
        <taxon>Bacteria</taxon>
        <taxon>Bacillati</taxon>
        <taxon>Bacillota</taxon>
        <taxon>Bacilli</taxon>
        <taxon>Lactobacillales</taxon>
        <taxon>Lactobacillaceae</taxon>
        <taxon>Pediococcus</taxon>
    </lineage>
</organism>
<name>A0AAU7NNE0_PEDPE</name>
<dbReference type="Pfam" id="PF19263">
    <property type="entry name" value="DUF5906"/>
    <property type="match status" value="1"/>
</dbReference>
<dbReference type="Pfam" id="PF08706">
    <property type="entry name" value="D5_N"/>
    <property type="match status" value="1"/>
</dbReference>
<dbReference type="InterPro" id="IPR014015">
    <property type="entry name" value="Helicase_SF3_DNA-vir"/>
</dbReference>
<feature type="domain" description="SF3 helicase" evidence="4">
    <location>
        <begin position="229"/>
        <end position="384"/>
    </location>
</feature>
<protein>
    <submittedName>
        <fullName evidence="5">Phage/plasmid primase, P4 family</fullName>
    </submittedName>
</protein>
<gene>
    <name evidence="5" type="ORF">BB06_00505</name>
</gene>
<reference evidence="5" key="2">
    <citation type="submission" date="2024-05" db="EMBL/GenBank/DDBJ databases">
        <authorList>
            <person name="Chen H."/>
        </authorList>
    </citation>
    <scope>NUCLEOTIDE SEQUENCE</scope>
    <source>
        <strain evidence="5">CGMCC 7049</strain>
    </source>
</reference>
<dbReference type="NCBIfam" id="TIGR01613">
    <property type="entry name" value="primase_Cterm"/>
    <property type="match status" value="1"/>
</dbReference>
<keyword evidence="3" id="KW-0067">ATP-binding</keyword>
<proteinExistence type="predicted"/>
<dbReference type="InterPro" id="IPR051620">
    <property type="entry name" value="ORF904-like_C"/>
</dbReference>
<dbReference type="RefSeq" id="WP_256891497.1">
    <property type="nucleotide sequence ID" value="NZ_CP157400.1"/>
</dbReference>
<evidence type="ECO:0000259" key="4">
    <source>
        <dbReference type="PROSITE" id="PS51206"/>
    </source>
</evidence>